<keyword evidence="2" id="KW-1185">Reference proteome</keyword>
<dbReference type="RefSeq" id="WP_284137007.1">
    <property type="nucleotide sequence ID" value="NZ_JASJUT010000003.1"/>
</dbReference>
<protein>
    <submittedName>
        <fullName evidence="1">Uncharacterized protein</fullName>
    </submittedName>
</protein>
<organism evidence="1 2">
    <name type="scientific">Pseudoalteromonas obscura</name>
    <dbReference type="NCBI Taxonomy" id="3048491"/>
    <lineage>
        <taxon>Bacteria</taxon>
        <taxon>Pseudomonadati</taxon>
        <taxon>Pseudomonadota</taxon>
        <taxon>Gammaproteobacteria</taxon>
        <taxon>Alteromonadales</taxon>
        <taxon>Pseudoalteromonadaceae</taxon>
        <taxon>Pseudoalteromonas</taxon>
    </lineage>
</organism>
<name>A0ABT7EJM9_9GAMM</name>
<evidence type="ECO:0000313" key="1">
    <source>
        <dbReference type="EMBL" id="MDK2595244.1"/>
    </source>
</evidence>
<proteinExistence type="predicted"/>
<reference evidence="1 2" key="1">
    <citation type="submission" date="2023-05" db="EMBL/GenBank/DDBJ databases">
        <title>Pseudoalteromonas ardens sp. nov., Pseudoalteromonas obscura sp. nov., and Pseudoalteromonas umbrosa sp. nov., isolated from the coral Montipora capitata.</title>
        <authorList>
            <person name="Thomas E.M."/>
            <person name="Smith E.M."/>
            <person name="Papke E."/>
            <person name="Shlafstein M.D."/>
            <person name="Oline D.K."/>
            <person name="Videau P."/>
            <person name="Saw J.H."/>
            <person name="Strangman W.K."/>
            <person name="Ushijima B."/>
        </authorList>
    </citation>
    <scope>NUCLEOTIDE SEQUENCE [LARGE SCALE GENOMIC DNA]</scope>
    <source>
        <strain evidence="1 2">P94</strain>
    </source>
</reference>
<accession>A0ABT7EJM9</accession>
<dbReference type="Proteomes" id="UP001231915">
    <property type="component" value="Unassembled WGS sequence"/>
</dbReference>
<sequence>MEQTDHRFRDFFYKPENSTKREALLLNKLLYDVQLSSALAGQYIKAYRTDVDDNGYDLIFDTEMVSRKIQVKSRMLDATTTSWDIKRGLLRPELSESLKFGMSANMEVGVSGGVILQEVKMLLGDIEVSYHYTDLSIIRLFQLQIIGNGISKRCADKLIQQLNSGHFHDKVKLQKSLFLKAKSATALIEMMGLTSSFFHVQLKELLYPRRHKTETLLNDTPKEHVEKDILTKLQNLCLI</sequence>
<comment type="caution">
    <text evidence="1">The sequence shown here is derived from an EMBL/GenBank/DDBJ whole genome shotgun (WGS) entry which is preliminary data.</text>
</comment>
<dbReference type="EMBL" id="JASJUT010000003">
    <property type="protein sequence ID" value="MDK2595244.1"/>
    <property type="molecule type" value="Genomic_DNA"/>
</dbReference>
<gene>
    <name evidence="1" type="ORF">QNM18_09340</name>
</gene>
<evidence type="ECO:0000313" key="2">
    <source>
        <dbReference type="Proteomes" id="UP001231915"/>
    </source>
</evidence>